<evidence type="ECO:0000313" key="1">
    <source>
        <dbReference type="EMBL" id="KAJ3647179.1"/>
    </source>
</evidence>
<proteinExistence type="predicted"/>
<sequence length="83" mass="9205">MGIEVHRDGGLILLVLDPSHSPQQMAQFGDTNSSAVALRLLRKSEAAMKARQYQIVAVVGTIDSDQQYQQSKILRGTRIPQDR</sequence>
<protein>
    <submittedName>
        <fullName evidence="2">Uncharacterized protein</fullName>
    </submittedName>
</protein>
<keyword evidence="3" id="KW-1185">Reference proteome</keyword>
<accession>A0AA38M897</accession>
<name>A0AA38M897_9CUCU</name>
<reference evidence="2" key="1">
    <citation type="journal article" date="2023" name="G3 (Bethesda)">
        <title>Whole genome assemblies of Zophobas morio and Tenebrio molitor.</title>
        <authorList>
            <person name="Kaur S."/>
            <person name="Stinson S.A."/>
            <person name="diCenzo G.C."/>
        </authorList>
    </citation>
    <scope>NUCLEOTIDE SEQUENCE</scope>
    <source>
        <strain evidence="2">QUZm001</strain>
    </source>
</reference>
<dbReference type="EMBL" id="JALNTZ010000007">
    <property type="protein sequence ID" value="KAJ3647180.1"/>
    <property type="molecule type" value="Genomic_DNA"/>
</dbReference>
<organism evidence="2 3">
    <name type="scientific">Zophobas morio</name>
    <dbReference type="NCBI Taxonomy" id="2755281"/>
    <lineage>
        <taxon>Eukaryota</taxon>
        <taxon>Metazoa</taxon>
        <taxon>Ecdysozoa</taxon>
        <taxon>Arthropoda</taxon>
        <taxon>Hexapoda</taxon>
        <taxon>Insecta</taxon>
        <taxon>Pterygota</taxon>
        <taxon>Neoptera</taxon>
        <taxon>Endopterygota</taxon>
        <taxon>Coleoptera</taxon>
        <taxon>Polyphaga</taxon>
        <taxon>Cucujiformia</taxon>
        <taxon>Tenebrionidae</taxon>
        <taxon>Zophobas</taxon>
    </lineage>
</organism>
<evidence type="ECO:0000313" key="2">
    <source>
        <dbReference type="EMBL" id="KAJ3647180.1"/>
    </source>
</evidence>
<comment type="caution">
    <text evidence="2">The sequence shown here is derived from an EMBL/GenBank/DDBJ whole genome shotgun (WGS) entry which is preliminary data.</text>
</comment>
<dbReference type="EMBL" id="JALNTZ010000007">
    <property type="protein sequence ID" value="KAJ3647179.1"/>
    <property type="molecule type" value="Genomic_DNA"/>
</dbReference>
<gene>
    <name evidence="1" type="ORF">Zmor_024712</name>
    <name evidence="2" type="ORF">Zmor_024713</name>
</gene>
<evidence type="ECO:0000313" key="3">
    <source>
        <dbReference type="Proteomes" id="UP001168821"/>
    </source>
</evidence>
<dbReference type="Proteomes" id="UP001168821">
    <property type="component" value="Unassembled WGS sequence"/>
</dbReference>
<dbReference type="AlphaFoldDB" id="A0AA38M897"/>